<dbReference type="InterPro" id="IPR045266">
    <property type="entry name" value="DOH_DOMON"/>
</dbReference>
<dbReference type="InterPro" id="IPR019791">
    <property type="entry name" value="Haem_peroxidase_animal"/>
</dbReference>
<dbReference type="InterPro" id="IPR037120">
    <property type="entry name" value="Haem_peroxidase_sf_animal"/>
</dbReference>
<keyword evidence="7 12" id="KW-1133">Transmembrane helix</keyword>
<dbReference type="InterPro" id="IPR001199">
    <property type="entry name" value="Cyt_B5-like_heme/steroid-bd"/>
</dbReference>
<reference evidence="17 18" key="1">
    <citation type="journal article" date="2019" name="Environ. Microbiol.">
        <title>At the nexus of three kingdoms: the genome of the mycorrhizal fungus Gigaspora margarita provides insights into plant, endobacterial and fungal interactions.</title>
        <authorList>
            <person name="Venice F."/>
            <person name="Ghignone S."/>
            <person name="Salvioli di Fossalunga A."/>
            <person name="Amselem J."/>
            <person name="Novero M."/>
            <person name="Xianan X."/>
            <person name="Sedzielewska Toro K."/>
            <person name="Morin E."/>
            <person name="Lipzen A."/>
            <person name="Grigoriev I.V."/>
            <person name="Henrissat B."/>
            <person name="Martin F.M."/>
            <person name="Bonfante P."/>
        </authorList>
    </citation>
    <scope>NUCLEOTIDE SEQUENCE [LARGE SCALE GENOMIC DNA]</scope>
    <source>
        <strain evidence="17 18">BEG34</strain>
    </source>
</reference>
<evidence type="ECO:0000256" key="2">
    <source>
        <dbReference type="ARBA" id="ARBA00004613"/>
    </source>
</evidence>
<feature type="signal peptide" evidence="13">
    <location>
        <begin position="1"/>
        <end position="23"/>
    </location>
</feature>
<keyword evidence="10" id="KW-0325">Glycoprotein</keyword>
<dbReference type="PROSITE" id="PS50836">
    <property type="entry name" value="DOMON"/>
    <property type="match status" value="1"/>
</dbReference>
<evidence type="ECO:0000256" key="5">
    <source>
        <dbReference type="ARBA" id="ARBA00022692"/>
    </source>
</evidence>
<keyword evidence="5 12" id="KW-0812">Transmembrane</keyword>
<feature type="domain" description="DOMON" evidence="15">
    <location>
        <begin position="568"/>
        <end position="694"/>
    </location>
</feature>
<dbReference type="Pfam" id="PF00173">
    <property type="entry name" value="Cyt-b5"/>
    <property type="match status" value="1"/>
</dbReference>
<dbReference type="Gene3D" id="3.40.50.80">
    <property type="entry name" value="Nucleotide-binding domain of ferredoxin-NADP reductase (FNR) module"/>
    <property type="match status" value="1"/>
</dbReference>
<evidence type="ECO:0000259" key="16">
    <source>
        <dbReference type="PROSITE" id="PS50939"/>
    </source>
</evidence>
<evidence type="ECO:0000259" key="14">
    <source>
        <dbReference type="PROSITE" id="PS50255"/>
    </source>
</evidence>
<keyword evidence="8" id="KW-0560">Oxidoreductase</keyword>
<dbReference type="InterPro" id="IPR005018">
    <property type="entry name" value="DOMON_domain"/>
</dbReference>
<evidence type="ECO:0000259" key="15">
    <source>
        <dbReference type="PROSITE" id="PS50836"/>
    </source>
</evidence>
<dbReference type="Pfam" id="PF03098">
    <property type="entry name" value="An_peroxidase"/>
    <property type="match status" value="1"/>
</dbReference>
<dbReference type="GO" id="GO:0005576">
    <property type="term" value="C:extracellular region"/>
    <property type="evidence" value="ECO:0007669"/>
    <property type="project" value="UniProtKB-SubCell"/>
</dbReference>
<evidence type="ECO:0000256" key="11">
    <source>
        <dbReference type="PIRSR" id="PIRSR619791-2"/>
    </source>
</evidence>
<accession>A0A8H3X6B1</accession>
<dbReference type="EMBL" id="WTPW01001643">
    <property type="protein sequence ID" value="KAF0424527.1"/>
    <property type="molecule type" value="Genomic_DNA"/>
</dbReference>
<evidence type="ECO:0000256" key="8">
    <source>
        <dbReference type="ARBA" id="ARBA00023002"/>
    </source>
</evidence>
<evidence type="ECO:0000256" key="4">
    <source>
        <dbReference type="ARBA" id="ARBA00022525"/>
    </source>
</evidence>
<sequence length="1421" mass="162391">MYSGLLTIFLFIACFSLPFIVETRLINGSDNNAINPIAGTPGQPFLRAISSLNFNQNFSPGTSPTDFLGLNLSGPTTIKCTDRIPAGLYPMPRCISDVITKYNAPLYDVKASLSYRSFRRTGHFATFFGQYISFDITSSRNTNPTYPMFLPVDDPFYNPNPNFTSSPYQLSVPFLPANRSEATRNPFLSGINHVTPFLDLNNIYGISDQDAINRLRDTSTNRGKLKTSIINGKEFPPKNSSDGSYVWGTFKRAYSIFTLAIQTIWIREHNRLCDELYQKHGNTWTDEQYFQEARRWVIAFYQKAVAEEYVGAVLGRPLPAYQKYDPNLKPGVDTFFSTVTFRYGHSELSNFYKIQDEYGDTLYDLSLNNIANLTLLETLGLERVLWSMILQRQEEVDVFLADATKIVNFDNNVYDLAAFDIIRSRDRGIPLYNVVRQYFGSFADISNKSIIQKNLAKVYPNGIETVEAWVGVMSEDHLDGSNFGMVMNASMVTQYSYLRDSDNFWYEKPEMFTSDERLIIRNTTLRDIIIRNINNSVNFPQNIWSIQPQMTLNNNEDSNYLTKIGSWSQYIVRYRVDLTYVYFKIQLQTSDGNGWFGMGFSPEDDGMKGAEFIIGIVSNGNVTLGNYHSDVGGYHPPLRDDIQDPTLVPKFSMSNTKAVTVEFKRLLRPPGKKPITNDILAYSPNSNAFTYHQNNRMLFRVNFYSNEIGSATSANLQRFVRLIHGCGMFITWCIFFPISILIVRYWKHHDLHLRAHRSIQLVGGISISAFGAAAIATMVQTKTPHAWTGLVIYTLSFVELGLGLIAIWGQTSVVSVNKGYPRFTKRFHQIFGLILLLMAWFNIYLGIDTYCLSYGYDSFWWKFAYYCWIAIVIATFIIFDFWWRVEGAFNQILCIKYKSFVEKTMMHAHINFEDYISLPEFTWDEINERVQRGAYLVVCDGLLVDMCNFYNVHPGGSQILLSVIGTDITNDFYKSHSDKIVEDIDCSKALLIPKDTTSRNYSSVLAKHMKHLQGTKIFQKKMSVAKFIDNINVRYYSREPIAQHAHSRFAIQKMATMVIGKVNEKVCEKGLVIPGDGSTCQNIERKSVEIDTKSIKFHRYKLTSKKMVNANVKYPVMSFTFSKVHQDGKVYTGKFLPGHYIEVQSRVNNQIVIRSYTPLKGYLSKSFIIYAKIYPRGLFSQHLNEQLIGYEIQARGPFDVCDRNKSYLASTMIEPLSPAKKKIIFSPKKLYTPYSRLIGALPTAKTSLLNPDSPDGCWDELYMIAGGTGITPMLQLIKHHLEQSMKQKNDNDKYVTYKRMHLLFGNHKIEDVIDGELLEDIALSSRGQLTVTYCLSEPPPDWEGLRGRINKQIIKEWMNLMQSTLLLTPSKSQMDILQSQSIRHNINMQSQNSSPILEPQSPYIRVGQRNETSPKLVSVSV</sequence>
<dbReference type="InterPro" id="IPR017938">
    <property type="entry name" value="Riboflavin_synthase-like_b-brl"/>
</dbReference>
<dbReference type="Gene3D" id="1.20.120.1770">
    <property type="match status" value="1"/>
</dbReference>
<keyword evidence="4" id="KW-0964">Secreted</keyword>
<organism evidence="17 18">
    <name type="scientific">Gigaspora margarita</name>
    <dbReference type="NCBI Taxonomy" id="4874"/>
    <lineage>
        <taxon>Eukaryota</taxon>
        <taxon>Fungi</taxon>
        <taxon>Fungi incertae sedis</taxon>
        <taxon>Mucoromycota</taxon>
        <taxon>Glomeromycotina</taxon>
        <taxon>Glomeromycetes</taxon>
        <taxon>Diversisporales</taxon>
        <taxon>Gigasporaceae</taxon>
        <taxon>Gigaspora</taxon>
    </lineage>
</organism>
<evidence type="ECO:0000256" key="10">
    <source>
        <dbReference type="ARBA" id="ARBA00023180"/>
    </source>
</evidence>
<dbReference type="PRINTS" id="PR00457">
    <property type="entry name" value="ANPEROXIDASE"/>
</dbReference>
<dbReference type="CDD" id="cd09631">
    <property type="entry name" value="DOMON_DOH"/>
    <property type="match status" value="1"/>
</dbReference>
<dbReference type="SUPFAM" id="SSF48113">
    <property type="entry name" value="Heme-dependent peroxidases"/>
    <property type="match status" value="1"/>
</dbReference>
<feature type="domain" description="Cytochrome b5 heme-binding" evidence="14">
    <location>
        <begin position="918"/>
        <end position="978"/>
    </location>
</feature>
<dbReference type="InterPro" id="IPR008333">
    <property type="entry name" value="Cbr1-like_FAD-bd_dom"/>
</dbReference>
<dbReference type="InterPro" id="IPR036400">
    <property type="entry name" value="Cyt_B5-like_heme/steroid_sf"/>
</dbReference>
<feature type="binding site" description="axial binding residue" evidence="11">
    <location>
        <position position="345"/>
    </location>
    <ligand>
        <name>heme b</name>
        <dbReference type="ChEBI" id="CHEBI:60344"/>
    </ligand>
    <ligandPart>
        <name>Fe</name>
        <dbReference type="ChEBI" id="CHEBI:18248"/>
    </ligandPart>
</feature>
<dbReference type="Gene3D" id="2.40.30.10">
    <property type="entry name" value="Translation factors"/>
    <property type="match status" value="1"/>
</dbReference>
<evidence type="ECO:0000313" key="17">
    <source>
        <dbReference type="EMBL" id="KAF0424527.1"/>
    </source>
</evidence>
<dbReference type="PROSITE" id="PS50939">
    <property type="entry name" value="CYTOCHROME_B561"/>
    <property type="match status" value="1"/>
</dbReference>
<dbReference type="GO" id="GO:0004601">
    <property type="term" value="F:peroxidase activity"/>
    <property type="evidence" value="ECO:0007669"/>
    <property type="project" value="UniProtKB-KW"/>
</dbReference>
<feature type="transmembrane region" description="Helical" evidence="12">
    <location>
        <begin position="722"/>
        <end position="746"/>
    </location>
</feature>
<dbReference type="PROSITE" id="PS50255">
    <property type="entry name" value="CYTOCHROME_B5_2"/>
    <property type="match status" value="1"/>
</dbReference>
<dbReference type="Proteomes" id="UP000439903">
    <property type="component" value="Unassembled WGS sequence"/>
</dbReference>
<evidence type="ECO:0000313" key="18">
    <source>
        <dbReference type="Proteomes" id="UP000439903"/>
    </source>
</evidence>
<dbReference type="Pfam" id="PF03351">
    <property type="entry name" value="DOMON"/>
    <property type="match status" value="1"/>
</dbReference>
<feature type="transmembrane region" description="Helical" evidence="12">
    <location>
        <begin position="785"/>
        <end position="809"/>
    </location>
</feature>
<feature type="chain" id="PRO_5034524924" evidence="13">
    <location>
        <begin position="24"/>
        <end position="1421"/>
    </location>
</feature>
<keyword evidence="3" id="KW-0813">Transport</keyword>
<feature type="transmembrane region" description="Helical" evidence="12">
    <location>
        <begin position="859"/>
        <end position="883"/>
    </location>
</feature>
<keyword evidence="11" id="KW-0349">Heme</keyword>
<feature type="transmembrane region" description="Helical" evidence="12">
    <location>
        <begin position="758"/>
        <end position="779"/>
    </location>
</feature>
<keyword evidence="11" id="KW-0479">Metal-binding</keyword>
<dbReference type="GO" id="GO:0016020">
    <property type="term" value="C:membrane"/>
    <property type="evidence" value="ECO:0007669"/>
    <property type="project" value="UniProtKB-SubCell"/>
</dbReference>
<evidence type="ECO:0000256" key="13">
    <source>
        <dbReference type="SAM" id="SignalP"/>
    </source>
</evidence>
<dbReference type="SUPFAM" id="SSF52343">
    <property type="entry name" value="Ferredoxin reductase-like, C-terminal NADP-linked domain"/>
    <property type="match status" value="1"/>
</dbReference>
<dbReference type="Gene3D" id="1.10.640.10">
    <property type="entry name" value="Haem peroxidase domain superfamily, animal type"/>
    <property type="match status" value="1"/>
</dbReference>
<dbReference type="GO" id="GO:0020037">
    <property type="term" value="F:heme binding"/>
    <property type="evidence" value="ECO:0007669"/>
    <property type="project" value="InterPro"/>
</dbReference>
<dbReference type="InterPro" id="IPR001433">
    <property type="entry name" value="OxRdtase_FAD/NAD-bd"/>
</dbReference>
<dbReference type="SUPFAM" id="SSF63380">
    <property type="entry name" value="Riboflavin synthase domain-like"/>
    <property type="match status" value="1"/>
</dbReference>
<proteinExistence type="predicted"/>
<dbReference type="GO" id="GO:0046872">
    <property type="term" value="F:metal ion binding"/>
    <property type="evidence" value="ECO:0007669"/>
    <property type="project" value="UniProtKB-KW"/>
</dbReference>
<dbReference type="CDD" id="cd06183">
    <property type="entry name" value="cyt_b5_reduct_like"/>
    <property type="match status" value="1"/>
</dbReference>
<evidence type="ECO:0000256" key="1">
    <source>
        <dbReference type="ARBA" id="ARBA00004370"/>
    </source>
</evidence>
<evidence type="ECO:0000256" key="7">
    <source>
        <dbReference type="ARBA" id="ARBA00022989"/>
    </source>
</evidence>
<protein>
    <submittedName>
        <fullName evidence="17">Heme peroxidase</fullName>
    </submittedName>
</protein>
<keyword evidence="9 12" id="KW-0472">Membrane</keyword>
<dbReference type="Pfam" id="PF00970">
    <property type="entry name" value="FAD_binding_6"/>
    <property type="match status" value="1"/>
</dbReference>
<dbReference type="GO" id="GO:0006979">
    <property type="term" value="P:response to oxidative stress"/>
    <property type="evidence" value="ECO:0007669"/>
    <property type="project" value="InterPro"/>
</dbReference>
<keyword evidence="13" id="KW-0732">Signal</keyword>
<evidence type="ECO:0000256" key="6">
    <source>
        <dbReference type="ARBA" id="ARBA00022982"/>
    </source>
</evidence>
<keyword evidence="18" id="KW-1185">Reference proteome</keyword>
<dbReference type="Gene3D" id="3.10.120.10">
    <property type="entry name" value="Cytochrome b5-like heme/steroid binding domain"/>
    <property type="match status" value="1"/>
</dbReference>
<dbReference type="CDD" id="cd08760">
    <property type="entry name" value="Cyt_b561_FRRS1_like"/>
    <property type="match status" value="1"/>
</dbReference>
<dbReference type="SMART" id="SM00665">
    <property type="entry name" value="B561"/>
    <property type="match status" value="1"/>
</dbReference>
<dbReference type="InterPro" id="IPR039261">
    <property type="entry name" value="FNR_nucleotide-bd"/>
</dbReference>
<comment type="subcellular location">
    <subcellularLocation>
        <location evidence="1">Membrane</location>
    </subcellularLocation>
    <subcellularLocation>
        <location evidence="2">Secreted</location>
    </subcellularLocation>
</comment>
<dbReference type="PANTHER" id="PTHR11475">
    <property type="entry name" value="OXIDASE/PEROXIDASE"/>
    <property type="match status" value="1"/>
</dbReference>
<keyword evidence="6" id="KW-0249">Electron transport</keyword>
<keyword evidence="11" id="KW-0408">Iron</keyword>
<dbReference type="OrthoDB" id="823504at2759"/>
<feature type="domain" description="Cytochrome b561" evidence="16">
    <location>
        <begin position="685"/>
        <end position="885"/>
    </location>
</feature>
<keyword evidence="17" id="KW-0575">Peroxidase</keyword>
<dbReference type="SUPFAM" id="SSF55856">
    <property type="entry name" value="Cytochrome b5-like heme/steroid binding domain"/>
    <property type="match status" value="1"/>
</dbReference>
<comment type="caution">
    <text evidence="17">The sequence shown here is derived from an EMBL/GenBank/DDBJ whole genome shotgun (WGS) entry which is preliminary data.</text>
</comment>
<dbReference type="SMART" id="SM00664">
    <property type="entry name" value="DoH"/>
    <property type="match status" value="1"/>
</dbReference>
<dbReference type="PROSITE" id="PS50292">
    <property type="entry name" value="PEROXIDASE_3"/>
    <property type="match status" value="1"/>
</dbReference>
<feature type="transmembrane region" description="Helical" evidence="12">
    <location>
        <begin position="830"/>
        <end position="847"/>
    </location>
</feature>
<dbReference type="InterPro" id="IPR010255">
    <property type="entry name" value="Haem_peroxidase_sf"/>
</dbReference>
<dbReference type="PANTHER" id="PTHR11475:SF4">
    <property type="entry name" value="CHORION PEROXIDASE"/>
    <property type="match status" value="1"/>
</dbReference>
<name>A0A8H3X6B1_GIGMA</name>
<evidence type="ECO:0000256" key="3">
    <source>
        <dbReference type="ARBA" id="ARBA00022448"/>
    </source>
</evidence>
<evidence type="ECO:0000256" key="9">
    <source>
        <dbReference type="ARBA" id="ARBA00023136"/>
    </source>
</evidence>
<gene>
    <name evidence="17" type="ORF">F8M41_006549</name>
</gene>
<evidence type="ECO:0000256" key="12">
    <source>
        <dbReference type="SAM" id="Phobius"/>
    </source>
</evidence>
<dbReference type="InterPro" id="IPR006593">
    <property type="entry name" value="Cyt_b561/ferric_Rdtase_TM"/>
</dbReference>
<dbReference type="Pfam" id="PF00175">
    <property type="entry name" value="NAD_binding_1"/>
    <property type="match status" value="1"/>
</dbReference>